<keyword evidence="3" id="KW-1185">Reference proteome</keyword>
<organism evidence="2 3">
    <name type="scientific">Cardiocondyla obscurior</name>
    <dbReference type="NCBI Taxonomy" id="286306"/>
    <lineage>
        <taxon>Eukaryota</taxon>
        <taxon>Metazoa</taxon>
        <taxon>Ecdysozoa</taxon>
        <taxon>Arthropoda</taxon>
        <taxon>Hexapoda</taxon>
        <taxon>Insecta</taxon>
        <taxon>Pterygota</taxon>
        <taxon>Neoptera</taxon>
        <taxon>Endopterygota</taxon>
        <taxon>Hymenoptera</taxon>
        <taxon>Apocrita</taxon>
        <taxon>Aculeata</taxon>
        <taxon>Formicoidea</taxon>
        <taxon>Formicidae</taxon>
        <taxon>Myrmicinae</taxon>
        <taxon>Cardiocondyla</taxon>
    </lineage>
</organism>
<feature type="region of interest" description="Disordered" evidence="1">
    <location>
        <begin position="1"/>
        <end position="22"/>
    </location>
</feature>
<evidence type="ECO:0000313" key="3">
    <source>
        <dbReference type="Proteomes" id="UP001430953"/>
    </source>
</evidence>
<evidence type="ECO:0000256" key="1">
    <source>
        <dbReference type="SAM" id="MobiDB-lite"/>
    </source>
</evidence>
<sequence>MKLEKWEREDSPEKRRRERERARKNLLDSFKSKNPISRICRDDKPLARSLFSTFCRRESIDPRIRRAITQIFTNICSAVSTRSREINALSRFEPKLAGTFAD</sequence>
<dbReference type="Proteomes" id="UP001430953">
    <property type="component" value="Unassembled WGS sequence"/>
</dbReference>
<protein>
    <submittedName>
        <fullName evidence="2">Uncharacterized protein</fullName>
    </submittedName>
</protein>
<name>A0AAW2GGZ1_9HYME</name>
<comment type="caution">
    <text evidence="2">The sequence shown here is derived from an EMBL/GenBank/DDBJ whole genome shotgun (WGS) entry which is preliminary data.</text>
</comment>
<evidence type="ECO:0000313" key="2">
    <source>
        <dbReference type="EMBL" id="KAL0126506.1"/>
    </source>
</evidence>
<reference evidence="2 3" key="1">
    <citation type="submission" date="2023-03" db="EMBL/GenBank/DDBJ databases">
        <title>High recombination rates correlate with genetic variation in Cardiocondyla obscurior ants.</title>
        <authorList>
            <person name="Errbii M."/>
        </authorList>
    </citation>
    <scope>NUCLEOTIDE SEQUENCE [LARGE SCALE GENOMIC DNA]</scope>
    <source>
        <strain evidence="2">Alpha-2009</strain>
        <tissue evidence="2">Whole body</tissue>
    </source>
</reference>
<proteinExistence type="predicted"/>
<accession>A0AAW2GGZ1</accession>
<dbReference type="AlphaFoldDB" id="A0AAW2GGZ1"/>
<dbReference type="EMBL" id="JADYXP020000004">
    <property type="protein sequence ID" value="KAL0126506.1"/>
    <property type="molecule type" value="Genomic_DNA"/>
</dbReference>
<gene>
    <name evidence="2" type="ORF">PUN28_005101</name>
</gene>